<dbReference type="GeneID" id="54405675"/>
<dbReference type="OrthoDB" id="5337308at2759"/>
<evidence type="ECO:0000313" key="2">
    <source>
        <dbReference type="Proteomes" id="UP000799771"/>
    </source>
</evidence>
<reference evidence="1" key="1">
    <citation type="journal article" date="2020" name="Stud. Mycol.">
        <title>101 Dothideomycetes genomes: a test case for predicting lifestyles and emergence of pathogens.</title>
        <authorList>
            <person name="Haridas S."/>
            <person name="Albert R."/>
            <person name="Binder M."/>
            <person name="Bloem J."/>
            <person name="Labutti K."/>
            <person name="Salamov A."/>
            <person name="Andreopoulos B."/>
            <person name="Baker S."/>
            <person name="Barry K."/>
            <person name="Bills G."/>
            <person name="Bluhm B."/>
            <person name="Cannon C."/>
            <person name="Castanera R."/>
            <person name="Culley D."/>
            <person name="Daum C."/>
            <person name="Ezra D."/>
            <person name="Gonzalez J."/>
            <person name="Henrissat B."/>
            <person name="Kuo A."/>
            <person name="Liang C."/>
            <person name="Lipzen A."/>
            <person name="Lutzoni F."/>
            <person name="Magnuson J."/>
            <person name="Mondo S."/>
            <person name="Nolan M."/>
            <person name="Ohm R."/>
            <person name="Pangilinan J."/>
            <person name="Park H.-J."/>
            <person name="Ramirez L."/>
            <person name="Alfaro M."/>
            <person name="Sun H."/>
            <person name="Tritt A."/>
            <person name="Yoshinaga Y."/>
            <person name="Zwiers L.-H."/>
            <person name="Turgeon B."/>
            <person name="Goodwin S."/>
            <person name="Spatafora J."/>
            <person name="Crous P."/>
            <person name="Grigoriev I."/>
        </authorList>
    </citation>
    <scope>NUCLEOTIDE SEQUENCE</scope>
    <source>
        <strain evidence="1">CBS 119687</strain>
    </source>
</reference>
<protein>
    <submittedName>
        <fullName evidence="1">Uncharacterized protein</fullName>
    </submittedName>
</protein>
<evidence type="ECO:0000313" key="1">
    <source>
        <dbReference type="EMBL" id="KAF2125300.1"/>
    </source>
</evidence>
<dbReference type="EMBL" id="ML977516">
    <property type="protein sequence ID" value="KAF2125300.1"/>
    <property type="molecule type" value="Genomic_DNA"/>
</dbReference>
<accession>A0A6A6A0G2</accession>
<organism evidence="1 2">
    <name type="scientific">Dothidotthia symphoricarpi CBS 119687</name>
    <dbReference type="NCBI Taxonomy" id="1392245"/>
    <lineage>
        <taxon>Eukaryota</taxon>
        <taxon>Fungi</taxon>
        <taxon>Dikarya</taxon>
        <taxon>Ascomycota</taxon>
        <taxon>Pezizomycotina</taxon>
        <taxon>Dothideomycetes</taxon>
        <taxon>Pleosporomycetidae</taxon>
        <taxon>Pleosporales</taxon>
        <taxon>Dothidotthiaceae</taxon>
        <taxon>Dothidotthia</taxon>
    </lineage>
</organism>
<gene>
    <name evidence="1" type="ORF">P153DRAFT_324467</name>
</gene>
<proteinExistence type="predicted"/>
<sequence>MALDEEESRTLLAWPYVQSKFDGDLKRDLEKWGWDDDEAKHKQSDAHCDFKDWHELGNVFDALGIDTRSKEMGGPNQCFFFHHQGGKAIKRGEGGKLPDPEEQRYEVEGKEYRVTGAYHRAGINPDDGIVYFLHRRSPEEGAKILWGVEHSDIADLPALRASSDLTWGLWNRVASKNLQHIEMFMVLSIVNEDTVDAIIPRALEHAKEKADEVKPWPGTDFVFGEGDDEADDAFYALLGSPNGLAVAYFLIQHKLQLGGANFVYKVTIFRGEDEDANPNFIFYVDHGEPPLREDDKGTGDRKQGGLKVDYVDLQDLGNVTNLRALKRSEDGKHILREHIL</sequence>
<name>A0A6A6A0G2_9PLEO</name>
<dbReference type="Proteomes" id="UP000799771">
    <property type="component" value="Unassembled WGS sequence"/>
</dbReference>
<keyword evidence="2" id="KW-1185">Reference proteome</keyword>
<dbReference type="RefSeq" id="XP_033519692.1">
    <property type="nucleotide sequence ID" value="XM_033665243.1"/>
</dbReference>
<dbReference type="AlphaFoldDB" id="A0A6A6A0G2"/>